<comment type="caution">
    <text evidence="2">The sequence shown here is derived from an EMBL/GenBank/DDBJ whole genome shotgun (WGS) entry which is preliminary data.</text>
</comment>
<dbReference type="Pfam" id="PF03083">
    <property type="entry name" value="MtN3_slv"/>
    <property type="match status" value="1"/>
</dbReference>
<keyword evidence="1" id="KW-1133">Transmembrane helix</keyword>
<gene>
    <name evidence="2" type="ORF">GCM10011482_11820</name>
</gene>
<keyword evidence="3" id="KW-1185">Reference proteome</keyword>
<organism evidence="2 3">
    <name type="scientific">Enterococcus alcedinis</name>
    <dbReference type="NCBI Taxonomy" id="1274384"/>
    <lineage>
        <taxon>Bacteria</taxon>
        <taxon>Bacillati</taxon>
        <taxon>Bacillota</taxon>
        <taxon>Bacilli</taxon>
        <taxon>Lactobacillales</taxon>
        <taxon>Enterococcaceae</taxon>
        <taxon>Enterococcus</taxon>
    </lineage>
</organism>
<protein>
    <submittedName>
        <fullName evidence="2">Membrane protein</fullName>
    </submittedName>
</protein>
<evidence type="ECO:0000313" key="3">
    <source>
        <dbReference type="Proteomes" id="UP000622610"/>
    </source>
</evidence>
<proteinExistence type="predicted"/>
<name>A0A917JE37_9ENTE</name>
<dbReference type="AlphaFoldDB" id="A0A917JE37"/>
<keyword evidence="1" id="KW-0472">Membrane</keyword>
<accession>A0A917JE37</accession>
<feature type="transmembrane region" description="Helical" evidence="1">
    <location>
        <begin position="12"/>
        <end position="31"/>
    </location>
</feature>
<dbReference type="InterPro" id="IPR004316">
    <property type="entry name" value="SWEET_rpt"/>
</dbReference>
<reference evidence="2" key="2">
    <citation type="submission" date="2020-09" db="EMBL/GenBank/DDBJ databases">
        <authorList>
            <person name="Sun Q."/>
            <person name="Sedlacek I."/>
        </authorList>
    </citation>
    <scope>NUCLEOTIDE SEQUENCE</scope>
    <source>
        <strain evidence="2">CCM 8433</strain>
    </source>
</reference>
<keyword evidence="1" id="KW-0812">Transmembrane</keyword>
<dbReference type="RefSeq" id="WP_188367365.1">
    <property type="nucleotide sequence ID" value="NZ_BMDT01000004.1"/>
</dbReference>
<dbReference type="GO" id="GO:0016020">
    <property type="term" value="C:membrane"/>
    <property type="evidence" value="ECO:0007669"/>
    <property type="project" value="InterPro"/>
</dbReference>
<feature type="transmembrane region" description="Helical" evidence="1">
    <location>
        <begin position="43"/>
        <end position="60"/>
    </location>
</feature>
<evidence type="ECO:0000313" key="2">
    <source>
        <dbReference type="EMBL" id="GGI65528.1"/>
    </source>
</evidence>
<dbReference type="EMBL" id="BMDT01000004">
    <property type="protein sequence ID" value="GGI65528.1"/>
    <property type="molecule type" value="Genomic_DNA"/>
</dbReference>
<dbReference type="Proteomes" id="UP000622610">
    <property type="component" value="Unassembled WGS sequence"/>
</dbReference>
<reference evidence="2" key="1">
    <citation type="journal article" date="2014" name="Int. J. Syst. Evol. Microbiol.">
        <title>Complete genome sequence of Corynebacterium casei LMG S-19264T (=DSM 44701T), isolated from a smear-ripened cheese.</title>
        <authorList>
            <consortium name="US DOE Joint Genome Institute (JGI-PGF)"/>
            <person name="Walter F."/>
            <person name="Albersmeier A."/>
            <person name="Kalinowski J."/>
            <person name="Ruckert C."/>
        </authorList>
    </citation>
    <scope>NUCLEOTIDE SEQUENCE</scope>
    <source>
        <strain evidence="2">CCM 8433</strain>
    </source>
</reference>
<feature type="transmembrane region" description="Helical" evidence="1">
    <location>
        <begin position="67"/>
        <end position="85"/>
    </location>
</feature>
<evidence type="ECO:0000256" key="1">
    <source>
        <dbReference type="SAM" id="Phobius"/>
    </source>
</evidence>
<dbReference type="Gene3D" id="1.20.1280.290">
    <property type="match status" value="1"/>
</dbReference>
<sequence>MKKTNDELTQIIGKIAAVISIGMFVAYIPQIIDNLNGNKANPIQPLVAMFNCILWVMYGMIKEKKDWPVVIANTPGIILSLLSFLTSI</sequence>